<dbReference type="AlphaFoldDB" id="A0A4C1Z292"/>
<evidence type="ECO:0000313" key="2">
    <source>
        <dbReference type="EMBL" id="GBP82696.1"/>
    </source>
</evidence>
<dbReference type="EMBL" id="BGZK01001580">
    <property type="protein sequence ID" value="GBP82696.1"/>
    <property type="molecule type" value="Genomic_DNA"/>
</dbReference>
<protein>
    <submittedName>
        <fullName evidence="2">Uncharacterized protein</fullName>
    </submittedName>
</protein>
<feature type="compositionally biased region" description="Basic residues" evidence="1">
    <location>
        <begin position="169"/>
        <end position="178"/>
    </location>
</feature>
<feature type="region of interest" description="Disordered" evidence="1">
    <location>
        <begin position="1"/>
        <end position="23"/>
    </location>
</feature>
<reference evidence="2 3" key="1">
    <citation type="journal article" date="2019" name="Commun. Biol.">
        <title>The bagworm genome reveals a unique fibroin gene that provides high tensile strength.</title>
        <authorList>
            <person name="Kono N."/>
            <person name="Nakamura H."/>
            <person name="Ohtoshi R."/>
            <person name="Tomita M."/>
            <person name="Numata K."/>
            <person name="Arakawa K."/>
        </authorList>
    </citation>
    <scope>NUCLEOTIDE SEQUENCE [LARGE SCALE GENOMIC DNA]</scope>
</reference>
<comment type="caution">
    <text evidence="2">The sequence shown here is derived from an EMBL/GenBank/DDBJ whole genome shotgun (WGS) entry which is preliminary data.</text>
</comment>
<evidence type="ECO:0000313" key="3">
    <source>
        <dbReference type="Proteomes" id="UP000299102"/>
    </source>
</evidence>
<sequence>MIEPDEPMSDIELYPTKNRPPTPYPTMTEAAELAFLDRSDDIPSPTAIGTSPLPEKEKMLEDLVRASNLMKRFIIESMLKGIHLGTWKITMPPIRQTMEWGEAVESLARLLMNSQIEPHNTGLRRVADFLTRRVMHFLQVYIKEDRWMKKNPQPEPKVEEEQAPESQERRHKLSKKKK</sequence>
<keyword evidence="3" id="KW-1185">Reference proteome</keyword>
<dbReference type="Proteomes" id="UP000299102">
    <property type="component" value="Unassembled WGS sequence"/>
</dbReference>
<name>A0A4C1Z292_EUMVA</name>
<evidence type="ECO:0000256" key="1">
    <source>
        <dbReference type="SAM" id="MobiDB-lite"/>
    </source>
</evidence>
<gene>
    <name evidence="2" type="ORF">EVAR_62116_1</name>
</gene>
<accession>A0A4C1Z292</accession>
<organism evidence="2 3">
    <name type="scientific">Eumeta variegata</name>
    <name type="common">Bagworm moth</name>
    <name type="synonym">Eumeta japonica</name>
    <dbReference type="NCBI Taxonomy" id="151549"/>
    <lineage>
        <taxon>Eukaryota</taxon>
        <taxon>Metazoa</taxon>
        <taxon>Ecdysozoa</taxon>
        <taxon>Arthropoda</taxon>
        <taxon>Hexapoda</taxon>
        <taxon>Insecta</taxon>
        <taxon>Pterygota</taxon>
        <taxon>Neoptera</taxon>
        <taxon>Endopterygota</taxon>
        <taxon>Lepidoptera</taxon>
        <taxon>Glossata</taxon>
        <taxon>Ditrysia</taxon>
        <taxon>Tineoidea</taxon>
        <taxon>Psychidae</taxon>
        <taxon>Oiketicinae</taxon>
        <taxon>Eumeta</taxon>
    </lineage>
</organism>
<dbReference type="OrthoDB" id="8197715at2759"/>
<proteinExistence type="predicted"/>
<feature type="region of interest" description="Disordered" evidence="1">
    <location>
        <begin position="149"/>
        <end position="178"/>
    </location>
</feature>